<feature type="domain" description="Helicase ATP-binding" evidence="16">
    <location>
        <begin position="524"/>
        <end position="757"/>
    </location>
</feature>
<dbReference type="InterPro" id="IPR001841">
    <property type="entry name" value="Znf_RING"/>
</dbReference>
<keyword evidence="6 13" id="KW-0863">Zinc-finger</keyword>
<evidence type="ECO:0000256" key="8">
    <source>
        <dbReference type="ARBA" id="ARBA00022806"/>
    </source>
</evidence>
<feature type="compositionally biased region" description="Polar residues" evidence="14">
    <location>
        <begin position="136"/>
        <end position="156"/>
    </location>
</feature>
<dbReference type="InterPro" id="IPR000330">
    <property type="entry name" value="SNF2_N"/>
</dbReference>
<evidence type="ECO:0000256" key="11">
    <source>
        <dbReference type="ARBA" id="ARBA00023204"/>
    </source>
</evidence>
<dbReference type="SUPFAM" id="SSF57850">
    <property type="entry name" value="RING/U-box"/>
    <property type="match status" value="1"/>
</dbReference>
<dbReference type="PROSITE" id="PS50089">
    <property type="entry name" value="ZF_RING_2"/>
    <property type="match status" value="1"/>
</dbReference>
<dbReference type="EMBL" id="KZ819607">
    <property type="protein sequence ID" value="PWN31852.1"/>
    <property type="molecule type" value="Genomic_DNA"/>
</dbReference>
<keyword evidence="5" id="KW-0227">DNA damage</keyword>
<comment type="similarity">
    <text evidence="2">Belongs to the SNF2/RAD54 helicase family.</text>
</comment>
<feature type="compositionally biased region" description="Polar residues" evidence="14">
    <location>
        <begin position="378"/>
        <end position="402"/>
    </location>
</feature>
<feature type="compositionally biased region" description="Acidic residues" evidence="14">
    <location>
        <begin position="42"/>
        <end position="52"/>
    </location>
</feature>
<feature type="compositionally biased region" description="Basic and acidic residues" evidence="14">
    <location>
        <begin position="188"/>
        <end position="198"/>
    </location>
</feature>
<dbReference type="GO" id="GO:0016818">
    <property type="term" value="F:hydrolase activity, acting on acid anhydrides, in phosphorus-containing anhydrides"/>
    <property type="evidence" value="ECO:0007669"/>
    <property type="project" value="InterPro"/>
</dbReference>
<dbReference type="InterPro" id="IPR013083">
    <property type="entry name" value="Znf_RING/FYVE/PHD"/>
</dbReference>
<feature type="compositionally biased region" description="Acidic residues" evidence="14">
    <location>
        <begin position="558"/>
        <end position="573"/>
    </location>
</feature>
<keyword evidence="7" id="KW-0378">Hydrolase</keyword>
<dbReference type="GO" id="GO:0005524">
    <property type="term" value="F:ATP binding"/>
    <property type="evidence" value="ECO:0007669"/>
    <property type="project" value="UniProtKB-KW"/>
</dbReference>
<feature type="region of interest" description="Disordered" evidence="14">
    <location>
        <begin position="307"/>
        <end position="339"/>
    </location>
</feature>
<dbReference type="InterPro" id="IPR038718">
    <property type="entry name" value="SNF2-like_sf"/>
</dbReference>
<name>A0A316V315_9BASI</name>
<dbReference type="Pfam" id="PF00097">
    <property type="entry name" value="zf-C3HC4"/>
    <property type="match status" value="1"/>
</dbReference>
<organism evidence="18 19">
    <name type="scientific">Meira miltonrushii</name>
    <dbReference type="NCBI Taxonomy" id="1280837"/>
    <lineage>
        <taxon>Eukaryota</taxon>
        <taxon>Fungi</taxon>
        <taxon>Dikarya</taxon>
        <taxon>Basidiomycota</taxon>
        <taxon>Ustilaginomycotina</taxon>
        <taxon>Exobasidiomycetes</taxon>
        <taxon>Exobasidiales</taxon>
        <taxon>Brachybasidiaceae</taxon>
        <taxon>Meira</taxon>
    </lineage>
</organism>
<keyword evidence="19" id="KW-1185">Reference proteome</keyword>
<dbReference type="InterPro" id="IPR014905">
    <property type="entry name" value="HIRAN"/>
</dbReference>
<feature type="domain" description="RING-type" evidence="15">
    <location>
        <begin position="950"/>
        <end position="995"/>
    </location>
</feature>
<evidence type="ECO:0000256" key="10">
    <source>
        <dbReference type="ARBA" id="ARBA00022840"/>
    </source>
</evidence>
<feature type="compositionally biased region" description="Basic and acidic residues" evidence="14">
    <location>
        <begin position="365"/>
        <end position="374"/>
    </location>
</feature>
<evidence type="ECO:0000259" key="17">
    <source>
        <dbReference type="PROSITE" id="PS51194"/>
    </source>
</evidence>
<keyword evidence="9" id="KW-0862">Zinc</keyword>
<evidence type="ECO:0000256" key="3">
    <source>
        <dbReference type="ARBA" id="ARBA00022723"/>
    </source>
</evidence>
<evidence type="ECO:0000256" key="13">
    <source>
        <dbReference type="PROSITE-ProRule" id="PRU00175"/>
    </source>
</evidence>
<proteinExistence type="inferred from homology"/>
<dbReference type="PANTHER" id="PTHR45626:SF22">
    <property type="entry name" value="DNA REPAIR PROTEIN RAD5"/>
    <property type="match status" value="1"/>
</dbReference>
<dbReference type="InterPro" id="IPR027417">
    <property type="entry name" value="P-loop_NTPase"/>
</dbReference>
<keyword evidence="3" id="KW-0479">Metal-binding</keyword>
<dbReference type="PROSITE" id="PS51192">
    <property type="entry name" value="HELICASE_ATP_BIND_1"/>
    <property type="match status" value="1"/>
</dbReference>
<feature type="compositionally biased region" description="Low complexity" evidence="14">
    <location>
        <begin position="14"/>
        <end position="32"/>
    </location>
</feature>
<gene>
    <name evidence="18" type="ORF">FA14DRAFT_162702</name>
</gene>
<evidence type="ECO:0000313" key="19">
    <source>
        <dbReference type="Proteomes" id="UP000245771"/>
    </source>
</evidence>
<dbReference type="InterPro" id="IPR001650">
    <property type="entry name" value="Helicase_C-like"/>
</dbReference>
<dbReference type="Pfam" id="PF08797">
    <property type="entry name" value="HIRAN"/>
    <property type="match status" value="1"/>
</dbReference>
<evidence type="ECO:0008006" key="20">
    <source>
        <dbReference type="Google" id="ProtNLM"/>
    </source>
</evidence>
<protein>
    <recommendedName>
        <fullName evidence="20">DNA repair protein RAD5</fullName>
    </recommendedName>
</protein>
<keyword evidence="11" id="KW-0234">DNA repair</keyword>
<dbReference type="CDD" id="cd18008">
    <property type="entry name" value="DEXDc_SHPRH-like"/>
    <property type="match status" value="1"/>
</dbReference>
<dbReference type="GO" id="GO:0004386">
    <property type="term" value="F:helicase activity"/>
    <property type="evidence" value="ECO:0007669"/>
    <property type="project" value="UniProtKB-KW"/>
</dbReference>
<keyword evidence="4" id="KW-0547">Nucleotide-binding</keyword>
<feature type="region of interest" description="Disordered" evidence="14">
    <location>
        <begin position="363"/>
        <end position="416"/>
    </location>
</feature>
<feature type="compositionally biased region" description="Polar residues" evidence="14">
    <location>
        <begin position="206"/>
        <end position="225"/>
    </location>
</feature>
<dbReference type="SUPFAM" id="SSF52540">
    <property type="entry name" value="P-loop containing nucleoside triphosphate hydrolases"/>
    <property type="match status" value="2"/>
</dbReference>
<dbReference type="OrthoDB" id="448448at2759"/>
<evidence type="ECO:0000256" key="6">
    <source>
        <dbReference type="ARBA" id="ARBA00022771"/>
    </source>
</evidence>
<feature type="region of interest" description="Disordered" evidence="14">
    <location>
        <begin position="553"/>
        <end position="583"/>
    </location>
</feature>
<dbReference type="RefSeq" id="XP_025352154.1">
    <property type="nucleotide sequence ID" value="XM_025499732.1"/>
</dbReference>
<evidence type="ECO:0000313" key="18">
    <source>
        <dbReference type="EMBL" id="PWN31852.1"/>
    </source>
</evidence>
<keyword evidence="8" id="KW-0347">Helicase</keyword>
<dbReference type="InterPro" id="IPR050628">
    <property type="entry name" value="SNF2_RAD54_helicase_TF"/>
</dbReference>
<dbReference type="STRING" id="1280837.A0A316V315"/>
<evidence type="ECO:0000256" key="12">
    <source>
        <dbReference type="ARBA" id="ARBA00023242"/>
    </source>
</evidence>
<dbReference type="InterPro" id="IPR014001">
    <property type="entry name" value="Helicase_ATP-bd"/>
</dbReference>
<evidence type="ECO:0000256" key="1">
    <source>
        <dbReference type="ARBA" id="ARBA00004123"/>
    </source>
</evidence>
<dbReference type="SMART" id="SM00910">
    <property type="entry name" value="HIRAN"/>
    <property type="match status" value="1"/>
</dbReference>
<dbReference type="SMART" id="SM00490">
    <property type="entry name" value="HELICc"/>
    <property type="match status" value="1"/>
</dbReference>
<sequence length="1221" mass="137461">MVTPTEDEGEDFFASTPPDSSATTTAKAESSSQPLTSLFRGEEEEEEEEEEQQDGKVMFPFFKDEKEKEDWIKETMRLEDEDRDFMEAEYERELDRKPKQTRKKRSNTPPAESSTKKTNSRSPPANSADKRRKIENPTSRAPENKSNQSIRLPTSLNEQSRDGWHYRFIGSFVVSAYSLSKGRNYAKQGDRVRIERQTPKGAKPSENGNGRTSNGIGKKQTTLSFGGTKPKKVKEDYIVRFVNMKGFEIGRIPKEASPWMSRAIDNEAARFEGIVVDCPESLTVGCDILLEIRAYILKSAFTLSPANGQTSFGSRSREDVASSAWGAETQETEEEKKIRERKSSLLRLFRACTLRANKTSSILTKSRDEAEKEPLSSPVRTTPINGNSPAPAQNGTKPNSREGTPPEVDDGTEITENQLDSVYDRAQRNDMSLPEVEPNPDFALTLRAYQKQSLGWMMKMEEKPNSRINERENQSEQDGESVGLHPLWEEYIFPVDDERMYLLDSACSKFYFNPYTGHLSLKFPSAGRGARGGILADEMGLGKTIQMASLILSNQPSPDEELSEEEESETEEEDAKKGPSYRQVSLKSSFAAAAKGEGGLTKADRKEMFNMTSSSRGRVTLVVAPMSLVGQWRDEMERAIPTMKTMLYYGESKGELISRLTAGTVDIVITTYGTLTSEYGRYIIPNKSSSTLEIAPLYAVDWLRVILDEAHHIKNKATKNSRACRDLTARRRWCLTGTPIVNRLTDLFSLLRFLRVQPWGDFAFFNTFIAKPFMQKNPKALEIVQVVLESILIRREKRMKDKDGKPIVDLPPKTTHMVRLPLTPLERQIYESVYDRAHMQYQTLAAAGTIARNFTFMFSVLMRLRQAVCHPLLVIQGNKKAKKTTNGGESEVNESVLGQMEEKLNELVAAFQSGSDSNEEGDKKKVSVQALEELFGANGNEEEDDDHSECPFCFEEKSELLVMPCKHWGCKPCIIEHIQRSEEKGEDEIPCPTCREGPVTLGNTATVVRTRRNRIMEAIQNSQEAAKKEDSLTIQPAVYFQDDKIRSSTKLEALVGHLNQLRYDDPTFKGVIFSQFTSFLDLVEVVLRKNHHPFVRLDGTVSQKDREAVLNAFSSSPKRMLILVSLRAGGVGLNLTAANHVWLLDCWWNASTEDQAVDRIHRLGQTRPVHVHRYLIENSIEDRILAIQARKTALVGAALAGSARGPDEKSEALQNLELLFS</sequence>
<keyword evidence="10" id="KW-0067">ATP-binding</keyword>
<feature type="compositionally biased region" description="Acidic residues" evidence="14">
    <location>
        <begin position="1"/>
        <end position="11"/>
    </location>
</feature>
<comment type="subcellular location">
    <subcellularLocation>
        <location evidence="1">Nucleus</location>
    </subcellularLocation>
</comment>
<dbReference type="Gene3D" id="3.40.50.300">
    <property type="entry name" value="P-loop containing nucleotide triphosphate hydrolases"/>
    <property type="match status" value="2"/>
</dbReference>
<dbReference type="InParanoid" id="A0A316V315"/>
<keyword evidence="12" id="KW-0539">Nucleus</keyword>
<dbReference type="FunCoup" id="A0A316V315">
    <property type="interactions" value="212"/>
</dbReference>
<feature type="region of interest" description="Disordered" evidence="14">
    <location>
        <begin position="1"/>
        <end position="156"/>
    </location>
</feature>
<dbReference type="GO" id="GO:0008270">
    <property type="term" value="F:zinc ion binding"/>
    <property type="evidence" value="ECO:0007669"/>
    <property type="project" value="UniProtKB-KW"/>
</dbReference>
<dbReference type="Pfam" id="PF00176">
    <property type="entry name" value="SNF2-rel_dom"/>
    <property type="match status" value="1"/>
</dbReference>
<evidence type="ECO:0000256" key="14">
    <source>
        <dbReference type="SAM" id="MobiDB-lite"/>
    </source>
</evidence>
<feature type="compositionally biased region" description="Polar residues" evidence="14">
    <location>
        <begin position="107"/>
        <end position="125"/>
    </location>
</feature>
<evidence type="ECO:0000256" key="7">
    <source>
        <dbReference type="ARBA" id="ARBA00022801"/>
    </source>
</evidence>
<accession>A0A316V315</accession>
<dbReference type="GO" id="GO:0006281">
    <property type="term" value="P:DNA repair"/>
    <property type="evidence" value="ECO:0007669"/>
    <property type="project" value="UniProtKB-KW"/>
</dbReference>
<evidence type="ECO:0000259" key="15">
    <source>
        <dbReference type="PROSITE" id="PS50089"/>
    </source>
</evidence>
<dbReference type="Proteomes" id="UP000245771">
    <property type="component" value="Unassembled WGS sequence"/>
</dbReference>
<reference evidence="18 19" key="1">
    <citation type="journal article" date="2018" name="Mol. Biol. Evol.">
        <title>Broad Genomic Sampling Reveals a Smut Pathogenic Ancestry of the Fungal Clade Ustilaginomycotina.</title>
        <authorList>
            <person name="Kijpornyongpan T."/>
            <person name="Mondo S.J."/>
            <person name="Barry K."/>
            <person name="Sandor L."/>
            <person name="Lee J."/>
            <person name="Lipzen A."/>
            <person name="Pangilinan J."/>
            <person name="LaButti K."/>
            <person name="Hainaut M."/>
            <person name="Henrissat B."/>
            <person name="Grigoriev I.V."/>
            <person name="Spatafora J.W."/>
            <person name="Aime M.C."/>
        </authorList>
    </citation>
    <scope>NUCLEOTIDE SEQUENCE [LARGE SCALE GENOMIC DNA]</scope>
    <source>
        <strain evidence="18 19">MCA 3882</strain>
    </source>
</reference>
<feature type="compositionally biased region" description="Basic and acidic residues" evidence="14">
    <location>
        <begin position="62"/>
        <end position="98"/>
    </location>
</feature>
<feature type="domain" description="Helicase C-terminal" evidence="17">
    <location>
        <begin position="1057"/>
        <end position="1217"/>
    </location>
</feature>
<dbReference type="InterPro" id="IPR049730">
    <property type="entry name" value="SNF2/RAD54-like_C"/>
</dbReference>
<dbReference type="GO" id="GO:0003676">
    <property type="term" value="F:nucleic acid binding"/>
    <property type="evidence" value="ECO:0007669"/>
    <property type="project" value="InterPro"/>
</dbReference>
<evidence type="ECO:0000256" key="2">
    <source>
        <dbReference type="ARBA" id="ARBA00007025"/>
    </source>
</evidence>
<dbReference type="GO" id="GO:0005634">
    <property type="term" value="C:nucleus"/>
    <property type="evidence" value="ECO:0007669"/>
    <property type="project" value="UniProtKB-SubCell"/>
</dbReference>
<dbReference type="Pfam" id="PF00271">
    <property type="entry name" value="Helicase_C"/>
    <property type="match status" value="1"/>
</dbReference>
<evidence type="ECO:0000256" key="4">
    <source>
        <dbReference type="ARBA" id="ARBA00022741"/>
    </source>
</evidence>
<dbReference type="PROSITE" id="PS51194">
    <property type="entry name" value="HELICASE_CTER"/>
    <property type="match status" value="1"/>
</dbReference>
<dbReference type="SMART" id="SM00487">
    <property type="entry name" value="DEXDc"/>
    <property type="match status" value="1"/>
</dbReference>
<dbReference type="GO" id="GO:0008094">
    <property type="term" value="F:ATP-dependent activity, acting on DNA"/>
    <property type="evidence" value="ECO:0007669"/>
    <property type="project" value="TreeGrafter"/>
</dbReference>
<dbReference type="InterPro" id="IPR018957">
    <property type="entry name" value="Znf_C3HC4_RING-type"/>
</dbReference>
<dbReference type="PANTHER" id="PTHR45626">
    <property type="entry name" value="TRANSCRIPTION TERMINATION FACTOR 2-RELATED"/>
    <property type="match status" value="1"/>
</dbReference>
<dbReference type="Gene3D" id="3.30.40.10">
    <property type="entry name" value="Zinc/RING finger domain, C3HC4 (zinc finger)"/>
    <property type="match status" value="1"/>
</dbReference>
<dbReference type="Gene3D" id="3.40.50.10810">
    <property type="entry name" value="Tandem AAA-ATPase domain"/>
    <property type="match status" value="2"/>
</dbReference>
<dbReference type="CDD" id="cd18793">
    <property type="entry name" value="SF2_C_SNF"/>
    <property type="match status" value="1"/>
</dbReference>
<evidence type="ECO:0000256" key="9">
    <source>
        <dbReference type="ARBA" id="ARBA00022833"/>
    </source>
</evidence>
<feature type="region of interest" description="Disordered" evidence="14">
    <location>
        <begin position="184"/>
        <end position="228"/>
    </location>
</feature>
<evidence type="ECO:0000259" key="16">
    <source>
        <dbReference type="PROSITE" id="PS51192"/>
    </source>
</evidence>
<evidence type="ECO:0000256" key="5">
    <source>
        <dbReference type="ARBA" id="ARBA00022763"/>
    </source>
</evidence>
<dbReference type="SMART" id="SM00184">
    <property type="entry name" value="RING"/>
    <property type="match status" value="1"/>
</dbReference>
<dbReference type="AlphaFoldDB" id="A0A316V315"/>
<dbReference type="GeneID" id="37021513"/>